<evidence type="ECO:0000313" key="2">
    <source>
        <dbReference type="EMBL" id="VDO14175.1"/>
    </source>
</evidence>
<dbReference type="Proteomes" id="UP000278807">
    <property type="component" value="Unassembled WGS sequence"/>
</dbReference>
<reference evidence="2 3" key="2">
    <citation type="submission" date="2018-11" db="EMBL/GenBank/DDBJ databases">
        <authorList>
            <consortium name="Pathogen Informatics"/>
        </authorList>
    </citation>
    <scope>NUCLEOTIDE SEQUENCE [LARGE SCALE GENOMIC DNA]</scope>
</reference>
<accession>A0A0R3TY90</accession>
<feature type="region of interest" description="Disordered" evidence="1">
    <location>
        <begin position="657"/>
        <end position="689"/>
    </location>
</feature>
<organism evidence="4">
    <name type="scientific">Rodentolepis nana</name>
    <name type="common">Dwarf tapeworm</name>
    <name type="synonym">Hymenolepis nana</name>
    <dbReference type="NCBI Taxonomy" id="102285"/>
    <lineage>
        <taxon>Eukaryota</taxon>
        <taxon>Metazoa</taxon>
        <taxon>Spiralia</taxon>
        <taxon>Lophotrochozoa</taxon>
        <taxon>Platyhelminthes</taxon>
        <taxon>Cestoda</taxon>
        <taxon>Eucestoda</taxon>
        <taxon>Cyclophyllidea</taxon>
        <taxon>Hymenolepididae</taxon>
        <taxon>Rodentolepis</taxon>
    </lineage>
</organism>
<sequence length="832" mass="93904">SYYFTILVKQRKSILSPLFDSNVARKFSWSPNLICQTYLRYFLFFPHIQKVMFRNRSSDVNQEAPLLLRLKHLEATELKQVIWHVRSGTTSKNGRSKSYNGSEQSFLLNGSDTASVISSSGYSSINSMNLYSPASNNCCFRTCLTVVLHAAVECTCDSDRFIRHQAVQTLSKVTQVIGLFDHTLLANIIMTHMSFEPTLLTYGCLEILLSILVSLKSGNIGNISINLANTEQAIQLSPSLLSALLSIERSRIWLRTCSHYIDSRETFDAVTLNAIQVVMCALTSVHQLIPLSSRLSQRQWQMINFYFTNNGSNLFSYLQLETLAERDEDADDAQNENDDERDYDQCLEDNAKTSFAPGGDNQLDIDIESLILAVDSIESLIQRLLSLHNSRHKEYDCFGWIPESPTRRRRSANGVIYTATNEETSLEFTYLILRRVEMPLQVYLGCNSRRGLSRVPNHLQPMNVETVAVVLSKLIDSLASLGFKMYMTQFISRRRESISGLTAPVYIEALREKCMISIINLIGLITESLPKSPVLGVDTKIDFDDSRRQTQSAIYRLESYVNSSARVKETCDNFINIIHDIINFARRNLYPKSFMKCSHWWWIGHMCSSLPNLCQTAPGQVDTSRLVELLCNEISTLRMNTTSSRDTVMNGLRDGRNQYLTLPSMPRSPPVSSSSASSTSSEEPKPAQLNWMRVKHVSMAMGSLQNASRRPYKHQKLSLKVERVKNSGSHSDAEVSSGGKSDNESQVESTSSGCESDEAKSMKSEPRSGSNSNDRSLLKKQDFQPLSIEETSILVAKLIKCSDARTIEPLQNIIPRDIVSRVRKMIQEEQKT</sequence>
<protein>
    <submittedName>
        <fullName evidence="4">HECT domain-containing protein</fullName>
    </submittedName>
</protein>
<reference evidence="4" key="1">
    <citation type="submission" date="2017-02" db="UniProtKB">
        <authorList>
            <consortium name="WormBaseParasite"/>
        </authorList>
    </citation>
    <scope>IDENTIFICATION</scope>
</reference>
<feature type="compositionally biased region" description="Basic and acidic residues" evidence="1">
    <location>
        <begin position="757"/>
        <end position="766"/>
    </location>
</feature>
<evidence type="ECO:0000313" key="3">
    <source>
        <dbReference type="Proteomes" id="UP000278807"/>
    </source>
</evidence>
<feature type="compositionally biased region" description="Low complexity" evidence="1">
    <location>
        <begin position="670"/>
        <end position="681"/>
    </location>
</feature>
<feature type="region of interest" description="Disordered" evidence="1">
    <location>
        <begin position="722"/>
        <end position="778"/>
    </location>
</feature>
<feature type="compositionally biased region" description="Polar residues" evidence="1">
    <location>
        <begin position="738"/>
        <end position="754"/>
    </location>
</feature>
<name>A0A0R3TY90_RODNA</name>
<evidence type="ECO:0000256" key="1">
    <source>
        <dbReference type="SAM" id="MobiDB-lite"/>
    </source>
</evidence>
<dbReference type="AlphaFoldDB" id="A0A0R3TY90"/>
<keyword evidence="3" id="KW-1185">Reference proteome</keyword>
<gene>
    <name evidence="2" type="ORF">HNAJ_LOCUS12813</name>
</gene>
<evidence type="ECO:0000313" key="4">
    <source>
        <dbReference type="WBParaSite" id="HNAJ_0001283701-mRNA-1"/>
    </source>
</evidence>
<proteinExistence type="predicted"/>
<dbReference type="WBParaSite" id="HNAJ_0001283701-mRNA-1">
    <property type="protein sequence ID" value="HNAJ_0001283701-mRNA-1"/>
    <property type="gene ID" value="HNAJ_0001283701"/>
</dbReference>
<dbReference type="EMBL" id="UZAE01014686">
    <property type="protein sequence ID" value="VDO14175.1"/>
    <property type="molecule type" value="Genomic_DNA"/>
</dbReference>
<dbReference type="OrthoDB" id="6244246at2759"/>